<protein>
    <submittedName>
        <fullName evidence="1">Uncharacterized protein</fullName>
    </submittedName>
</protein>
<accession>A0A1H4V6D0</accession>
<dbReference type="EMBL" id="FNSV01000005">
    <property type="protein sequence ID" value="SEC76639.1"/>
    <property type="molecule type" value="Genomic_DNA"/>
</dbReference>
<proteinExistence type="predicted"/>
<organism evidence="1 2">
    <name type="scientific">Rhodococcus koreensis</name>
    <dbReference type="NCBI Taxonomy" id="99653"/>
    <lineage>
        <taxon>Bacteria</taxon>
        <taxon>Bacillati</taxon>
        <taxon>Actinomycetota</taxon>
        <taxon>Actinomycetes</taxon>
        <taxon>Mycobacteriales</taxon>
        <taxon>Nocardiaceae</taxon>
        <taxon>Rhodococcus</taxon>
    </lineage>
</organism>
<evidence type="ECO:0000313" key="1">
    <source>
        <dbReference type="EMBL" id="SEC76639.1"/>
    </source>
</evidence>
<reference evidence="2" key="1">
    <citation type="submission" date="2016-10" db="EMBL/GenBank/DDBJ databases">
        <authorList>
            <person name="Varghese N."/>
            <person name="Submissions S."/>
        </authorList>
    </citation>
    <scope>NUCLEOTIDE SEQUENCE [LARGE SCALE GENOMIC DNA]</scope>
    <source>
        <strain evidence="2">DSM 44498</strain>
    </source>
</reference>
<dbReference type="AlphaFoldDB" id="A0A1H4V6D0"/>
<dbReference type="Proteomes" id="UP000183561">
    <property type="component" value="Unassembled WGS sequence"/>
</dbReference>
<evidence type="ECO:0000313" key="2">
    <source>
        <dbReference type="Proteomes" id="UP000183561"/>
    </source>
</evidence>
<sequence>MVTLRGTTMRLLRINYRLSRIPLRFVEAVLTRFDEQAPIRLAYEEVLIECDRAAAQLLGDHNADRRATELHRHTAAVREAITRANSRRDHHGLILLDEQRDRFHGRRRQRQFEGIS</sequence>
<name>A0A1H4V6D0_9NOCA</name>
<keyword evidence="2" id="KW-1185">Reference proteome</keyword>
<gene>
    <name evidence="1" type="ORF">SAMN04490239_5371</name>
</gene>